<dbReference type="Proteomes" id="UP000237271">
    <property type="component" value="Unassembled WGS sequence"/>
</dbReference>
<dbReference type="Pfam" id="PF03732">
    <property type="entry name" value="Retrotrans_gag"/>
    <property type="match status" value="1"/>
</dbReference>
<feature type="region of interest" description="Disordered" evidence="1">
    <location>
        <begin position="1"/>
        <end position="39"/>
    </location>
</feature>
<evidence type="ECO:0000259" key="2">
    <source>
        <dbReference type="Pfam" id="PF03732"/>
    </source>
</evidence>
<comment type="caution">
    <text evidence="3">The sequence shown here is derived from an EMBL/GenBank/DDBJ whole genome shotgun (WGS) entry which is preliminary data.</text>
</comment>
<feature type="compositionally biased region" description="Polar residues" evidence="1">
    <location>
        <begin position="15"/>
        <end position="27"/>
    </location>
</feature>
<gene>
    <name evidence="3" type="ORF">PHPALM_13847</name>
</gene>
<evidence type="ECO:0000313" key="4">
    <source>
        <dbReference type="Proteomes" id="UP000237271"/>
    </source>
</evidence>
<dbReference type="AlphaFoldDB" id="A0A2P4XWK3"/>
<dbReference type="EMBL" id="NCKW01007817">
    <property type="protein sequence ID" value="POM69839.1"/>
    <property type="molecule type" value="Genomic_DNA"/>
</dbReference>
<proteinExistence type="predicted"/>
<protein>
    <recommendedName>
        <fullName evidence="2">Retrotransposon gag domain-containing protein</fullName>
    </recommendedName>
</protein>
<accession>A0A2P4XWK3</accession>
<evidence type="ECO:0000256" key="1">
    <source>
        <dbReference type="SAM" id="MobiDB-lite"/>
    </source>
</evidence>
<keyword evidence="4" id="KW-1185">Reference proteome</keyword>
<dbReference type="InterPro" id="IPR005162">
    <property type="entry name" value="Retrotrans_gag_dom"/>
</dbReference>
<sequence>MKYDHGTENLPMDATASTGSPNASATEGGSPKTIDSHWRGGRSVNATYATADKRHAVASKPMSPAVTPRAEHLKLHVSSYMSREGETHLRWLVELDIAITARRIVDPLSKVAFAVSWLGGQARCWAYGCRLTDPRCFSTYEAFKEELKLAFGHPQNEFRSRAEFLYLLQGKQDVHAYVQRARYFVSEVVTNPIDEATKVVTFMKGLKDGPVKTYLLLDYISTFEAAITLAMQAEYSIKHAKRNVPRPQRPVVKIEGPEPMNLSNATAVGKQRNDSNI</sequence>
<organism evidence="3 4">
    <name type="scientific">Phytophthora palmivora</name>
    <dbReference type="NCBI Taxonomy" id="4796"/>
    <lineage>
        <taxon>Eukaryota</taxon>
        <taxon>Sar</taxon>
        <taxon>Stramenopiles</taxon>
        <taxon>Oomycota</taxon>
        <taxon>Peronosporomycetes</taxon>
        <taxon>Peronosporales</taxon>
        <taxon>Peronosporaceae</taxon>
        <taxon>Phytophthora</taxon>
    </lineage>
</organism>
<evidence type="ECO:0000313" key="3">
    <source>
        <dbReference type="EMBL" id="POM69839.1"/>
    </source>
</evidence>
<dbReference type="OrthoDB" id="92110at2759"/>
<name>A0A2P4XWK3_9STRA</name>
<feature type="domain" description="Retrotransposon gag" evidence="2">
    <location>
        <begin position="113"/>
        <end position="208"/>
    </location>
</feature>
<reference evidence="3 4" key="1">
    <citation type="journal article" date="2017" name="Genome Biol. Evol.">
        <title>Phytophthora megakarya and P. palmivora, closely related causal agents of cacao black pod rot, underwent increases in genome sizes and gene numbers by different mechanisms.</title>
        <authorList>
            <person name="Ali S.S."/>
            <person name="Shao J."/>
            <person name="Lary D.J."/>
            <person name="Kronmiller B."/>
            <person name="Shen D."/>
            <person name="Strem M.D."/>
            <person name="Amoako-Attah I."/>
            <person name="Akrofi A.Y."/>
            <person name="Begoude B.A."/>
            <person name="Ten Hoopen G.M."/>
            <person name="Coulibaly K."/>
            <person name="Kebe B.I."/>
            <person name="Melnick R.L."/>
            <person name="Guiltinan M.J."/>
            <person name="Tyler B.M."/>
            <person name="Meinhardt L.W."/>
            <person name="Bailey B.A."/>
        </authorList>
    </citation>
    <scope>NUCLEOTIDE SEQUENCE [LARGE SCALE GENOMIC DNA]</scope>
    <source>
        <strain evidence="4">sbr112.9</strain>
    </source>
</reference>
<feature type="region of interest" description="Disordered" evidence="1">
    <location>
        <begin position="250"/>
        <end position="277"/>
    </location>
</feature>